<dbReference type="Pfam" id="PF00501">
    <property type="entry name" value="AMP-binding"/>
    <property type="match status" value="1"/>
</dbReference>
<dbReference type="GO" id="GO:0005811">
    <property type="term" value="C:lipid droplet"/>
    <property type="evidence" value="ECO:0007669"/>
    <property type="project" value="TreeGrafter"/>
</dbReference>
<dbReference type="InterPro" id="IPR000873">
    <property type="entry name" value="AMP-dep_synth/lig_dom"/>
</dbReference>
<organism evidence="9 10">
    <name type="scientific">Romanomermis culicivorax</name>
    <name type="common">Nematode worm</name>
    <dbReference type="NCBI Taxonomy" id="13658"/>
    <lineage>
        <taxon>Eukaryota</taxon>
        <taxon>Metazoa</taxon>
        <taxon>Ecdysozoa</taxon>
        <taxon>Nematoda</taxon>
        <taxon>Enoplea</taxon>
        <taxon>Dorylaimia</taxon>
        <taxon>Mermithida</taxon>
        <taxon>Mermithoidea</taxon>
        <taxon>Mermithidae</taxon>
        <taxon>Romanomermis</taxon>
    </lineage>
</organism>
<dbReference type="GO" id="GO:0035336">
    <property type="term" value="P:long-chain fatty-acyl-CoA metabolic process"/>
    <property type="evidence" value="ECO:0007669"/>
    <property type="project" value="TreeGrafter"/>
</dbReference>
<keyword evidence="3" id="KW-0547">Nucleotide-binding</keyword>
<dbReference type="Proteomes" id="UP000887565">
    <property type="component" value="Unplaced"/>
</dbReference>
<dbReference type="InterPro" id="IPR045851">
    <property type="entry name" value="AMP-bd_C_sf"/>
</dbReference>
<dbReference type="SUPFAM" id="SSF56801">
    <property type="entry name" value="Acetyl-CoA synthetase-like"/>
    <property type="match status" value="1"/>
</dbReference>
<dbReference type="InterPro" id="IPR020845">
    <property type="entry name" value="AMP-binding_CS"/>
</dbReference>
<evidence type="ECO:0000256" key="1">
    <source>
        <dbReference type="ARBA" id="ARBA00006432"/>
    </source>
</evidence>
<keyword evidence="9" id="KW-1185">Reference proteome</keyword>
<feature type="domain" description="AMP-dependent synthetase/ligase" evidence="8">
    <location>
        <begin position="75"/>
        <end position="494"/>
    </location>
</feature>
<evidence type="ECO:0000256" key="4">
    <source>
        <dbReference type="ARBA" id="ARBA00022832"/>
    </source>
</evidence>
<dbReference type="WBParaSite" id="nRc.2.0.1.t28388-RA">
    <property type="protein sequence ID" value="nRc.2.0.1.t28388-RA"/>
    <property type="gene ID" value="nRc.2.0.1.g28388"/>
</dbReference>
<dbReference type="GO" id="GO:0005783">
    <property type="term" value="C:endoplasmic reticulum"/>
    <property type="evidence" value="ECO:0007669"/>
    <property type="project" value="TreeGrafter"/>
</dbReference>
<keyword evidence="4" id="KW-0276">Fatty acid metabolism</keyword>
<evidence type="ECO:0000256" key="2">
    <source>
        <dbReference type="ARBA" id="ARBA00022598"/>
    </source>
</evidence>
<dbReference type="PANTHER" id="PTHR43272:SF83">
    <property type="entry name" value="ACYL-COA SYNTHETASE LONG-CHAIN, ISOFORM J"/>
    <property type="match status" value="1"/>
</dbReference>
<name>A0A915JQK6_ROMCU</name>
<dbReference type="Gene3D" id="3.40.50.12780">
    <property type="entry name" value="N-terminal domain of ligase-like"/>
    <property type="match status" value="1"/>
</dbReference>
<dbReference type="GO" id="GO:0005886">
    <property type="term" value="C:plasma membrane"/>
    <property type="evidence" value="ECO:0007669"/>
    <property type="project" value="TreeGrafter"/>
</dbReference>
<dbReference type="GO" id="GO:0030182">
    <property type="term" value="P:neuron differentiation"/>
    <property type="evidence" value="ECO:0007669"/>
    <property type="project" value="TreeGrafter"/>
</dbReference>
<dbReference type="PANTHER" id="PTHR43272">
    <property type="entry name" value="LONG-CHAIN-FATTY-ACID--COA LIGASE"/>
    <property type="match status" value="1"/>
</dbReference>
<dbReference type="InterPro" id="IPR042099">
    <property type="entry name" value="ANL_N_sf"/>
</dbReference>
<dbReference type="GO" id="GO:0005524">
    <property type="term" value="F:ATP binding"/>
    <property type="evidence" value="ECO:0007669"/>
    <property type="project" value="UniProtKB-KW"/>
</dbReference>
<dbReference type="InterPro" id="IPR020459">
    <property type="entry name" value="AMP-binding"/>
</dbReference>
<evidence type="ECO:0000256" key="6">
    <source>
        <dbReference type="ARBA" id="ARBA00024484"/>
    </source>
</evidence>
<comment type="catalytic activity">
    <reaction evidence="6">
        <text>a long-chain fatty acid + ATP + CoA = a long-chain fatty acyl-CoA + AMP + diphosphate</text>
        <dbReference type="Rhea" id="RHEA:15421"/>
        <dbReference type="ChEBI" id="CHEBI:30616"/>
        <dbReference type="ChEBI" id="CHEBI:33019"/>
        <dbReference type="ChEBI" id="CHEBI:57287"/>
        <dbReference type="ChEBI" id="CHEBI:57560"/>
        <dbReference type="ChEBI" id="CHEBI:83139"/>
        <dbReference type="ChEBI" id="CHEBI:456215"/>
        <dbReference type="EC" id="6.2.1.3"/>
    </reaction>
    <physiologicalReaction direction="left-to-right" evidence="6">
        <dbReference type="Rhea" id="RHEA:15422"/>
    </physiologicalReaction>
</comment>
<dbReference type="GO" id="GO:0004467">
    <property type="term" value="F:long-chain fatty acid-CoA ligase activity"/>
    <property type="evidence" value="ECO:0007669"/>
    <property type="project" value="UniProtKB-EC"/>
</dbReference>
<dbReference type="OMA" id="WEWLASI"/>
<evidence type="ECO:0000313" key="9">
    <source>
        <dbReference type="Proteomes" id="UP000887565"/>
    </source>
</evidence>
<sequence length="674" mass="74889">MKAKPLSSDFPSPYRSVKCKDELQSIEFEGCNTMDKMWDRSVKLFTEFNSNLGMGSRSVISVDEEVQPNGRVFEKLNMGDYEWLNYEEVNELVLEIGTGLLKMNHSAKARLVIFSETRQEWLITALAALKYNFPVVTVYATLGEDAIIHAINESQAETIFTTQELVQKTVNTLSKCSRLKRIFYFESRLPDAQPVGPSTLKGLPEGFPVIGFTELSDVGAEGQLLEPPQPTTPDDIALIMYTSGTTGPPKGVMISHRNFVAANCGHCNAIPSVGPQDVYIAYLPLAHVLELCAEIAALAHGVGIGYSTPLTLTDNGSKVKKGAKGDATTLRPTIMATVPIIMDRLYKTVLDKVEHSPPLMRALFEFLYELKRSKIEDGYDTPFLNRLVFSHIRGVLGGRLRLMLSGGAPLNPETQRFMNICFCCPVAQGYGLTETCGAGTVCDVEDLKTGTVGPPLPCNDIMLREWKEGGYTYKGKSPQGEVLVSGANITLGYLDNPKKTAEDYIEINGRLWFCTGDIGEFTSDGCLKIIDRKKDLIKLQHGEYVSLSRVESTLATCPLVDNIWVHGNSLRNYVVAIIVPNRKNIDALNQKLNLDTLPFDDLRIHPIVCKHVLKEIQDHAASNKLPKADVPHKIYLCKEVWTMDNGLLTEALKLKRRPLEEFYADVLKELYNEA</sequence>
<evidence type="ECO:0000256" key="5">
    <source>
        <dbReference type="ARBA" id="ARBA00022840"/>
    </source>
</evidence>
<evidence type="ECO:0000259" key="8">
    <source>
        <dbReference type="Pfam" id="PF00501"/>
    </source>
</evidence>
<keyword evidence="5" id="KW-0067">ATP-binding</keyword>
<dbReference type="PROSITE" id="PS00455">
    <property type="entry name" value="AMP_BINDING"/>
    <property type="match status" value="1"/>
</dbReference>
<protein>
    <recommendedName>
        <fullName evidence="7">long-chain-fatty-acid--CoA ligase</fullName>
        <ecNumber evidence="7">6.2.1.3</ecNumber>
    </recommendedName>
</protein>
<dbReference type="EC" id="6.2.1.3" evidence="7"/>
<dbReference type="PRINTS" id="PR00154">
    <property type="entry name" value="AMPBINDING"/>
</dbReference>
<dbReference type="AlphaFoldDB" id="A0A915JQK6"/>
<evidence type="ECO:0000256" key="3">
    <source>
        <dbReference type="ARBA" id="ARBA00022741"/>
    </source>
</evidence>
<dbReference type="Gene3D" id="3.30.300.30">
    <property type="match status" value="1"/>
</dbReference>
<comment type="similarity">
    <text evidence="1">Belongs to the ATP-dependent AMP-binding enzyme family.</text>
</comment>
<evidence type="ECO:0000313" key="10">
    <source>
        <dbReference type="WBParaSite" id="nRc.2.0.1.t28388-RA"/>
    </source>
</evidence>
<reference evidence="10" key="1">
    <citation type="submission" date="2022-11" db="UniProtKB">
        <authorList>
            <consortium name="WormBaseParasite"/>
        </authorList>
    </citation>
    <scope>IDENTIFICATION</scope>
</reference>
<keyword evidence="2" id="KW-0436">Ligase</keyword>
<keyword evidence="4" id="KW-0443">Lipid metabolism</keyword>
<proteinExistence type="inferred from homology"/>
<accession>A0A915JQK6</accession>
<evidence type="ECO:0000256" key="7">
    <source>
        <dbReference type="ARBA" id="ARBA00026121"/>
    </source>
</evidence>